<dbReference type="Proteomes" id="UP000789901">
    <property type="component" value="Unassembled WGS sequence"/>
</dbReference>
<comment type="caution">
    <text evidence="2">The sequence shown here is derived from an EMBL/GenBank/DDBJ whole genome shotgun (WGS) entry which is preliminary data.</text>
</comment>
<reference evidence="2 3" key="1">
    <citation type="submission" date="2021-06" db="EMBL/GenBank/DDBJ databases">
        <authorList>
            <person name="Kallberg Y."/>
            <person name="Tangrot J."/>
            <person name="Rosling A."/>
        </authorList>
    </citation>
    <scope>NUCLEOTIDE SEQUENCE [LARGE SCALE GENOMIC DNA]</scope>
    <source>
        <strain evidence="2 3">120-4 pot B 10/14</strain>
    </source>
</reference>
<evidence type="ECO:0000313" key="2">
    <source>
        <dbReference type="EMBL" id="CAG8489599.1"/>
    </source>
</evidence>
<protein>
    <submittedName>
        <fullName evidence="2">25500_t:CDS:1</fullName>
    </submittedName>
</protein>
<dbReference type="EMBL" id="CAJVQB010000447">
    <property type="protein sequence ID" value="CAG8489599.1"/>
    <property type="molecule type" value="Genomic_DNA"/>
</dbReference>
<feature type="compositionally biased region" description="Basic residues" evidence="1">
    <location>
        <begin position="21"/>
        <end position="30"/>
    </location>
</feature>
<gene>
    <name evidence="2" type="ORF">GMARGA_LOCUS1654</name>
</gene>
<proteinExistence type="predicted"/>
<keyword evidence="3" id="KW-1185">Reference proteome</keyword>
<evidence type="ECO:0000313" key="3">
    <source>
        <dbReference type="Proteomes" id="UP000789901"/>
    </source>
</evidence>
<feature type="compositionally biased region" description="Basic and acidic residues" evidence="1">
    <location>
        <begin position="31"/>
        <end position="40"/>
    </location>
</feature>
<feature type="region of interest" description="Disordered" evidence="1">
    <location>
        <begin position="21"/>
        <end position="47"/>
    </location>
</feature>
<organism evidence="2 3">
    <name type="scientific">Gigaspora margarita</name>
    <dbReference type="NCBI Taxonomy" id="4874"/>
    <lineage>
        <taxon>Eukaryota</taxon>
        <taxon>Fungi</taxon>
        <taxon>Fungi incertae sedis</taxon>
        <taxon>Mucoromycota</taxon>
        <taxon>Glomeromycotina</taxon>
        <taxon>Glomeromycetes</taxon>
        <taxon>Diversisporales</taxon>
        <taxon>Gigasporaceae</taxon>
        <taxon>Gigaspora</taxon>
    </lineage>
</organism>
<sequence>MYPDYEFHPHRDKSVLKIKMNHGSHQKKKKNPVEKPDQRNRNLLIHQDSTISSPIRMRGNSISTTYALQYPINDESDARMGSQDELMEYPVSPITSISPDCPMLIVTGSEVSSPYPSPIANWR</sequence>
<evidence type="ECO:0000256" key="1">
    <source>
        <dbReference type="SAM" id="MobiDB-lite"/>
    </source>
</evidence>
<name>A0ABM8VZZ3_GIGMA</name>
<accession>A0ABM8VZZ3</accession>